<keyword evidence="14" id="KW-0560">Oxidoreductase</keyword>
<dbReference type="GO" id="GO:0019646">
    <property type="term" value="P:aerobic electron transport chain"/>
    <property type="evidence" value="ECO:0007669"/>
    <property type="project" value="InterPro"/>
</dbReference>
<keyword evidence="8 12" id="KW-0249">Electron transport</keyword>
<keyword evidence="7 12" id="KW-0479">Metal-binding</keyword>
<evidence type="ECO:0000256" key="12">
    <source>
        <dbReference type="PIRNR" id="PIRNR006446"/>
    </source>
</evidence>
<dbReference type="InterPro" id="IPR002585">
    <property type="entry name" value="Cyt-d_ubiquinol_oxidase_su_1"/>
</dbReference>
<feature type="transmembrane region" description="Helical" evidence="12">
    <location>
        <begin position="96"/>
        <end position="118"/>
    </location>
</feature>
<evidence type="ECO:0000313" key="15">
    <source>
        <dbReference type="Proteomes" id="UP000531251"/>
    </source>
</evidence>
<evidence type="ECO:0000256" key="6">
    <source>
        <dbReference type="ARBA" id="ARBA00022692"/>
    </source>
</evidence>
<feature type="transmembrane region" description="Helical" evidence="12">
    <location>
        <begin position="405"/>
        <end position="429"/>
    </location>
</feature>
<keyword evidence="10 12" id="KW-0408">Iron</keyword>
<keyword evidence="3 12" id="KW-0813">Transport</keyword>
<keyword evidence="6 12" id="KW-0812">Transmembrane</keyword>
<dbReference type="PIRSF" id="PIRSF006446">
    <property type="entry name" value="Cyt_quinol_oxidase_1"/>
    <property type="match status" value="1"/>
</dbReference>
<dbReference type="GO" id="GO:0046872">
    <property type="term" value="F:metal ion binding"/>
    <property type="evidence" value="ECO:0007669"/>
    <property type="project" value="UniProtKB-UniRule"/>
</dbReference>
<sequence>MMWTALFLSRLQFAATISFHILFPAFTVGLAAWLCVLEGMSLATGRPVYQRLFCFWRTIFAVAFGLGVVSGIVMAFQFGTNWSELSRQTGAIQGPLLVYESFTAFALESSFFGVLLFGRGRVPGWLYFFSCLMVALGTTMSSFWIMVNNSWMQAPVGFVRGADGLFLPTSWREILFSPVVWVRFPHMLLAAYITTAFCVAAPGAWHLLQGRFLPEARVMLRMGLGLAAVLVPVQLGIGHLVGDYVHDRQPAKFAAIEARWHDEQPASEVVIAWPDEKAERNRYALSIPYAGSLIGSMSLTSREVGLTDWKRQDRPPVAIPFFAFRVMVGCGVLMLGIAWGGCLLMARRRLERSRWLLWATAASFPLGFIATVTGWFVAEVGRQPWSVYGQLRTAEAVTPFLSTPMVAATLVMFALVYTAIFGFGVLVLARLIARGPAGEAEPQLGETNPKRPLSVPVGTAPAPQDHRVEELI</sequence>
<dbReference type="PANTHER" id="PTHR30365">
    <property type="entry name" value="CYTOCHROME D UBIQUINOL OXIDASE"/>
    <property type="match status" value="1"/>
</dbReference>
<feature type="region of interest" description="Disordered" evidence="13">
    <location>
        <begin position="439"/>
        <end position="472"/>
    </location>
</feature>
<evidence type="ECO:0000313" key="14">
    <source>
        <dbReference type="EMBL" id="NJB99839.1"/>
    </source>
</evidence>
<dbReference type="RefSeq" id="WP_125972391.1">
    <property type="nucleotide sequence ID" value="NZ_BAAADY010000033.1"/>
</dbReference>
<evidence type="ECO:0000256" key="10">
    <source>
        <dbReference type="ARBA" id="ARBA00023004"/>
    </source>
</evidence>
<feature type="transmembrane region" description="Helical" evidence="12">
    <location>
        <begin position="356"/>
        <end position="378"/>
    </location>
</feature>
<keyword evidence="4 12" id="KW-1003">Cell membrane</keyword>
<evidence type="ECO:0000256" key="8">
    <source>
        <dbReference type="ARBA" id="ARBA00022982"/>
    </source>
</evidence>
<evidence type="ECO:0000256" key="5">
    <source>
        <dbReference type="ARBA" id="ARBA00022617"/>
    </source>
</evidence>
<gene>
    <name evidence="14" type="ORF">GGR89_004185</name>
</gene>
<dbReference type="Pfam" id="PF01654">
    <property type="entry name" value="Cyt_bd_oxida_I"/>
    <property type="match status" value="1"/>
</dbReference>
<dbReference type="GO" id="GO:0016682">
    <property type="term" value="F:oxidoreductase activity, acting on diphenols and related substances as donors, oxygen as acceptor"/>
    <property type="evidence" value="ECO:0007669"/>
    <property type="project" value="TreeGrafter"/>
</dbReference>
<evidence type="ECO:0000256" key="11">
    <source>
        <dbReference type="ARBA" id="ARBA00023136"/>
    </source>
</evidence>
<evidence type="ECO:0000256" key="13">
    <source>
        <dbReference type="SAM" id="MobiDB-lite"/>
    </source>
</evidence>
<evidence type="ECO:0000256" key="1">
    <source>
        <dbReference type="ARBA" id="ARBA00004651"/>
    </source>
</evidence>
<dbReference type="GO" id="GO:0070069">
    <property type="term" value="C:cytochrome complex"/>
    <property type="evidence" value="ECO:0007669"/>
    <property type="project" value="UniProtKB-UniRule"/>
</dbReference>
<dbReference type="EC" id="1.10.3.-" evidence="14"/>
<proteinExistence type="inferred from homology"/>
<organism evidence="14 15">
    <name type="scientific">Sphingomonas trueperi</name>
    <dbReference type="NCBI Taxonomy" id="53317"/>
    <lineage>
        <taxon>Bacteria</taxon>
        <taxon>Pseudomonadati</taxon>
        <taxon>Pseudomonadota</taxon>
        <taxon>Alphaproteobacteria</taxon>
        <taxon>Sphingomonadales</taxon>
        <taxon>Sphingomonadaceae</taxon>
        <taxon>Sphingomonas</taxon>
    </lineage>
</organism>
<reference evidence="14 15" key="1">
    <citation type="submission" date="2020-03" db="EMBL/GenBank/DDBJ databases">
        <title>Genomic Encyclopedia of Type Strains, Phase IV (KMG-IV): sequencing the most valuable type-strain genomes for metagenomic binning, comparative biology and taxonomic classification.</title>
        <authorList>
            <person name="Goeker M."/>
        </authorList>
    </citation>
    <scope>NUCLEOTIDE SEQUENCE [LARGE SCALE GENOMIC DNA]</scope>
    <source>
        <strain evidence="14 15">DSM 7225</strain>
    </source>
</reference>
<comment type="subcellular location">
    <subcellularLocation>
        <location evidence="12">Cell inner membrane</location>
    </subcellularLocation>
    <subcellularLocation>
        <location evidence="1">Cell membrane</location>
        <topology evidence="1">Multi-pass membrane protein</topology>
    </subcellularLocation>
</comment>
<feature type="transmembrane region" description="Helical" evidence="12">
    <location>
        <begin position="125"/>
        <end position="147"/>
    </location>
</feature>
<evidence type="ECO:0000256" key="2">
    <source>
        <dbReference type="ARBA" id="ARBA00009819"/>
    </source>
</evidence>
<dbReference type="GO" id="GO:0005886">
    <property type="term" value="C:plasma membrane"/>
    <property type="evidence" value="ECO:0007669"/>
    <property type="project" value="UniProtKB-SubCell"/>
</dbReference>
<keyword evidence="9 12" id="KW-1133">Transmembrane helix</keyword>
<dbReference type="AlphaFoldDB" id="A0A7X5Y2J4"/>
<feature type="transmembrane region" description="Helical" evidence="12">
    <location>
        <begin position="322"/>
        <end position="344"/>
    </location>
</feature>
<keyword evidence="5 12" id="KW-0349">Heme</keyword>
<feature type="transmembrane region" description="Helical" evidence="12">
    <location>
        <begin position="12"/>
        <end position="37"/>
    </location>
</feature>
<dbReference type="Proteomes" id="UP000531251">
    <property type="component" value="Unassembled WGS sequence"/>
</dbReference>
<feature type="transmembrane region" description="Helical" evidence="12">
    <location>
        <begin position="187"/>
        <end position="208"/>
    </location>
</feature>
<comment type="similarity">
    <text evidence="2 12">Belongs to the cytochrome ubiquinol oxidase subunit 1 family.</text>
</comment>
<accession>A0A7X5Y2J4</accession>
<feature type="transmembrane region" description="Helical" evidence="12">
    <location>
        <begin position="220"/>
        <end position="241"/>
    </location>
</feature>
<evidence type="ECO:0000256" key="7">
    <source>
        <dbReference type="ARBA" id="ARBA00022723"/>
    </source>
</evidence>
<keyword evidence="11 12" id="KW-0472">Membrane</keyword>
<evidence type="ECO:0000256" key="3">
    <source>
        <dbReference type="ARBA" id="ARBA00022448"/>
    </source>
</evidence>
<name>A0A7X5Y2J4_9SPHN</name>
<evidence type="ECO:0000256" key="9">
    <source>
        <dbReference type="ARBA" id="ARBA00022989"/>
    </source>
</evidence>
<feature type="transmembrane region" description="Helical" evidence="12">
    <location>
        <begin position="58"/>
        <end position="76"/>
    </location>
</feature>
<protein>
    <submittedName>
        <fullName evidence="14">Cytochrome d ubiquinol oxidase subunit I</fullName>
        <ecNumber evidence="14">1.10.3.-</ecNumber>
    </submittedName>
</protein>
<dbReference type="GO" id="GO:0020037">
    <property type="term" value="F:heme binding"/>
    <property type="evidence" value="ECO:0007669"/>
    <property type="project" value="TreeGrafter"/>
</dbReference>
<dbReference type="GO" id="GO:0009055">
    <property type="term" value="F:electron transfer activity"/>
    <property type="evidence" value="ECO:0007669"/>
    <property type="project" value="UniProtKB-UniRule"/>
</dbReference>
<keyword evidence="15" id="KW-1185">Reference proteome</keyword>
<dbReference type="PANTHER" id="PTHR30365:SF14">
    <property type="entry name" value="CYTOCHROME BD MENAQUINOL OXIDASE SUBUNIT I-RELATED"/>
    <property type="match status" value="1"/>
</dbReference>
<evidence type="ECO:0000256" key="4">
    <source>
        <dbReference type="ARBA" id="ARBA00022475"/>
    </source>
</evidence>
<dbReference type="EMBL" id="JAATJB010000022">
    <property type="protein sequence ID" value="NJB99839.1"/>
    <property type="molecule type" value="Genomic_DNA"/>
</dbReference>
<comment type="caution">
    <text evidence="14">The sequence shown here is derived from an EMBL/GenBank/DDBJ whole genome shotgun (WGS) entry which is preliminary data.</text>
</comment>